<feature type="transmembrane region" description="Helical" evidence="6">
    <location>
        <begin position="31"/>
        <end position="54"/>
    </location>
</feature>
<accession>K2RMX4</accession>
<evidence type="ECO:0000256" key="1">
    <source>
        <dbReference type="ARBA" id="ARBA00004141"/>
    </source>
</evidence>
<gene>
    <name evidence="7" type="ORF">MPH_08665</name>
</gene>
<feature type="transmembrane region" description="Helical" evidence="6">
    <location>
        <begin position="94"/>
        <end position="115"/>
    </location>
</feature>
<comment type="similarity">
    <text evidence="2">Belongs to the IFI6/IFI27 family.</text>
</comment>
<evidence type="ECO:0000256" key="4">
    <source>
        <dbReference type="ARBA" id="ARBA00022989"/>
    </source>
</evidence>
<dbReference type="InParanoid" id="K2RMX4"/>
<dbReference type="Proteomes" id="UP000007129">
    <property type="component" value="Unassembled WGS sequence"/>
</dbReference>
<dbReference type="Pfam" id="PF06140">
    <property type="entry name" value="Ifi-6-16"/>
    <property type="match status" value="1"/>
</dbReference>
<keyword evidence="3 6" id="KW-0812">Transmembrane</keyword>
<dbReference type="GO" id="GO:0016020">
    <property type="term" value="C:membrane"/>
    <property type="evidence" value="ECO:0007669"/>
    <property type="project" value="UniProtKB-SubCell"/>
</dbReference>
<reference evidence="7 8" key="1">
    <citation type="journal article" date="2012" name="BMC Genomics">
        <title>Tools to kill: Genome of one of the most destructive plant pathogenic fungi Macrophomina phaseolina.</title>
        <authorList>
            <person name="Islam M.S."/>
            <person name="Haque M.S."/>
            <person name="Islam M.M."/>
            <person name="Emdad E.M."/>
            <person name="Halim A."/>
            <person name="Hossen Q.M.M."/>
            <person name="Hossain M.Z."/>
            <person name="Ahmed B."/>
            <person name="Rahim S."/>
            <person name="Rahman M.S."/>
            <person name="Alam M.M."/>
            <person name="Hou S."/>
            <person name="Wan X."/>
            <person name="Saito J.A."/>
            <person name="Alam M."/>
        </authorList>
    </citation>
    <scope>NUCLEOTIDE SEQUENCE [LARGE SCALE GENOMIC DNA]</scope>
    <source>
        <strain evidence="7 8">MS6</strain>
    </source>
</reference>
<evidence type="ECO:0000256" key="6">
    <source>
        <dbReference type="SAM" id="Phobius"/>
    </source>
</evidence>
<dbReference type="InterPro" id="IPR009311">
    <property type="entry name" value="IFI6/IFI27-like"/>
</dbReference>
<organism evidence="7 8">
    <name type="scientific">Macrophomina phaseolina (strain MS6)</name>
    <name type="common">Charcoal rot fungus</name>
    <dbReference type="NCBI Taxonomy" id="1126212"/>
    <lineage>
        <taxon>Eukaryota</taxon>
        <taxon>Fungi</taxon>
        <taxon>Dikarya</taxon>
        <taxon>Ascomycota</taxon>
        <taxon>Pezizomycotina</taxon>
        <taxon>Dothideomycetes</taxon>
        <taxon>Dothideomycetes incertae sedis</taxon>
        <taxon>Botryosphaeriales</taxon>
        <taxon>Botryosphaeriaceae</taxon>
        <taxon>Macrophomina</taxon>
    </lineage>
</organism>
<evidence type="ECO:0000256" key="3">
    <source>
        <dbReference type="ARBA" id="ARBA00022692"/>
    </source>
</evidence>
<protein>
    <submittedName>
        <fullName evidence="7">Uncharacterized protein</fullName>
    </submittedName>
</protein>
<dbReference type="InterPro" id="IPR038213">
    <property type="entry name" value="IFI6/IFI27-like_sf"/>
</dbReference>
<comment type="caution">
    <text evidence="7">The sequence shown here is derived from an EMBL/GenBank/DDBJ whole genome shotgun (WGS) entry which is preliminary data.</text>
</comment>
<dbReference type="EMBL" id="AHHD01000367">
    <property type="protein sequence ID" value="EKG14162.1"/>
    <property type="molecule type" value="Genomic_DNA"/>
</dbReference>
<evidence type="ECO:0000313" key="7">
    <source>
        <dbReference type="EMBL" id="EKG14162.1"/>
    </source>
</evidence>
<sequence>MGFLGGFGVSAADKWIQLWNEFNAWLSTTCAYWTLIAWVITFTVLMFIGLSLGFGPAGILPRSAAAAFQSFVYGGFIPAGGVFATLTSLAMQGYLAPAMAMIAGILASIIAAIVWNTF</sequence>
<dbReference type="eggNOG" id="ENOG502SGAS">
    <property type="taxonomic scope" value="Eukaryota"/>
</dbReference>
<comment type="subcellular location">
    <subcellularLocation>
        <location evidence="1">Membrane</location>
        <topology evidence="1">Multi-pass membrane protein</topology>
    </subcellularLocation>
</comment>
<feature type="transmembrane region" description="Helical" evidence="6">
    <location>
        <begin position="66"/>
        <end position="88"/>
    </location>
</feature>
<evidence type="ECO:0000256" key="5">
    <source>
        <dbReference type="ARBA" id="ARBA00023136"/>
    </source>
</evidence>
<evidence type="ECO:0000256" key="2">
    <source>
        <dbReference type="ARBA" id="ARBA00007262"/>
    </source>
</evidence>
<dbReference type="Gene3D" id="6.10.110.10">
    <property type="match status" value="1"/>
</dbReference>
<dbReference type="AlphaFoldDB" id="K2RMX4"/>
<dbReference type="VEuPathDB" id="FungiDB:MPH_08665"/>
<evidence type="ECO:0000313" key="8">
    <source>
        <dbReference type="Proteomes" id="UP000007129"/>
    </source>
</evidence>
<dbReference type="HOGENOM" id="CLU_165665_0_0_1"/>
<keyword evidence="4 6" id="KW-1133">Transmembrane helix</keyword>
<keyword evidence="5 6" id="KW-0472">Membrane</keyword>
<name>K2RMX4_MACPH</name>
<proteinExistence type="inferred from homology"/>
<dbReference type="OrthoDB" id="440424at2759"/>